<evidence type="ECO:0000256" key="6">
    <source>
        <dbReference type="SAM" id="Phobius"/>
    </source>
</evidence>
<dbReference type="InterPro" id="IPR050920">
    <property type="entry name" value="Nematode_rcpt-like_delta"/>
</dbReference>
<dbReference type="Proteomes" id="UP000218231">
    <property type="component" value="Unassembled WGS sequence"/>
</dbReference>
<proteinExistence type="inferred from homology"/>
<dbReference type="AlphaFoldDB" id="A0A2A2KMB6"/>
<feature type="transmembrane region" description="Helical" evidence="6">
    <location>
        <begin position="129"/>
        <end position="150"/>
    </location>
</feature>
<keyword evidence="8" id="KW-1185">Reference proteome</keyword>
<reference evidence="7 8" key="1">
    <citation type="journal article" date="2017" name="Curr. Biol.">
        <title>Genome architecture and evolution of a unichromosomal asexual nematode.</title>
        <authorList>
            <person name="Fradin H."/>
            <person name="Zegar C."/>
            <person name="Gutwein M."/>
            <person name="Lucas J."/>
            <person name="Kovtun M."/>
            <person name="Corcoran D."/>
            <person name="Baugh L.R."/>
            <person name="Kiontke K."/>
            <person name="Gunsalus K."/>
            <person name="Fitch D.H."/>
            <person name="Piano F."/>
        </authorList>
    </citation>
    <scope>NUCLEOTIDE SEQUENCE [LARGE SCALE GENOMIC DNA]</scope>
    <source>
        <strain evidence="7">PF1309</strain>
    </source>
</reference>
<keyword evidence="4 6" id="KW-1133">Transmembrane helix</keyword>
<dbReference type="PANTHER" id="PTHR22945">
    <property type="entry name" value="SERPENTINE RECEPTOR, CLASS D DELTA"/>
    <property type="match status" value="1"/>
</dbReference>
<evidence type="ECO:0000256" key="4">
    <source>
        <dbReference type="ARBA" id="ARBA00022989"/>
    </source>
</evidence>
<evidence type="ECO:0000313" key="8">
    <source>
        <dbReference type="Proteomes" id="UP000218231"/>
    </source>
</evidence>
<name>A0A2A2KMB6_9BILA</name>
<accession>A0A2A2KMB6</accession>
<evidence type="ECO:0008006" key="9">
    <source>
        <dbReference type="Google" id="ProtNLM"/>
    </source>
</evidence>
<evidence type="ECO:0000256" key="1">
    <source>
        <dbReference type="ARBA" id="ARBA00004141"/>
    </source>
</evidence>
<keyword evidence="3 6" id="KW-0812">Transmembrane</keyword>
<dbReference type="GO" id="GO:0016020">
    <property type="term" value="C:membrane"/>
    <property type="evidence" value="ECO:0007669"/>
    <property type="project" value="UniProtKB-SubCell"/>
</dbReference>
<evidence type="ECO:0000256" key="3">
    <source>
        <dbReference type="ARBA" id="ARBA00022692"/>
    </source>
</evidence>
<dbReference type="InterPro" id="IPR019421">
    <property type="entry name" value="7TM_GPCR_serpentine_rcpt_Srd"/>
</dbReference>
<protein>
    <recommendedName>
        <fullName evidence="9">G-protein coupled receptors family 1 profile domain-containing protein</fullName>
    </recommendedName>
</protein>
<evidence type="ECO:0000313" key="7">
    <source>
        <dbReference type="EMBL" id="PAV75085.1"/>
    </source>
</evidence>
<dbReference type="OrthoDB" id="5859769at2759"/>
<evidence type="ECO:0000256" key="5">
    <source>
        <dbReference type="ARBA" id="ARBA00023136"/>
    </source>
</evidence>
<sequence length="154" mass="17875">MHIQVSFLWAFDPVPQVEARLHELFPDYDFTNQTVSGTINIFQFSALYTILHMTVPISPVYVIIFILRRKIIRKLCDNSESMTKETRQLHSQLLMALTCQSMIPAFYLCAVVSFAIGQLNFFHHPILEYTVFISFIFIPVFSPLASLYFVGPYR</sequence>
<gene>
    <name evidence="7" type="ORF">WR25_02151</name>
</gene>
<comment type="similarity">
    <text evidence="2">Belongs to the nematode receptor-like protein srd family.</text>
</comment>
<keyword evidence="5 6" id="KW-0472">Membrane</keyword>
<organism evidence="7 8">
    <name type="scientific">Diploscapter pachys</name>
    <dbReference type="NCBI Taxonomy" id="2018661"/>
    <lineage>
        <taxon>Eukaryota</taxon>
        <taxon>Metazoa</taxon>
        <taxon>Ecdysozoa</taxon>
        <taxon>Nematoda</taxon>
        <taxon>Chromadorea</taxon>
        <taxon>Rhabditida</taxon>
        <taxon>Rhabditina</taxon>
        <taxon>Rhabditomorpha</taxon>
        <taxon>Rhabditoidea</taxon>
        <taxon>Rhabditidae</taxon>
        <taxon>Diploscapter</taxon>
    </lineage>
</organism>
<feature type="transmembrane region" description="Helical" evidence="6">
    <location>
        <begin position="43"/>
        <end position="67"/>
    </location>
</feature>
<feature type="transmembrane region" description="Helical" evidence="6">
    <location>
        <begin position="93"/>
        <end position="117"/>
    </location>
</feature>
<dbReference type="PANTHER" id="PTHR22945:SF90">
    <property type="entry name" value="G_PROTEIN_RECEP_F1_2 DOMAIN-CONTAINING PROTEIN"/>
    <property type="match status" value="1"/>
</dbReference>
<comment type="subcellular location">
    <subcellularLocation>
        <location evidence="1">Membrane</location>
        <topology evidence="1">Multi-pass membrane protein</topology>
    </subcellularLocation>
</comment>
<comment type="caution">
    <text evidence="7">The sequence shown here is derived from an EMBL/GenBank/DDBJ whole genome shotgun (WGS) entry which is preliminary data.</text>
</comment>
<evidence type="ECO:0000256" key="2">
    <source>
        <dbReference type="ARBA" id="ARBA00009166"/>
    </source>
</evidence>
<dbReference type="EMBL" id="LIAE01008213">
    <property type="protein sequence ID" value="PAV75085.1"/>
    <property type="molecule type" value="Genomic_DNA"/>
</dbReference>
<dbReference type="Pfam" id="PF10317">
    <property type="entry name" value="7TM_GPCR_Srd"/>
    <property type="match status" value="1"/>
</dbReference>